<keyword evidence="2" id="KW-1133">Transmembrane helix</keyword>
<accession>A0ABZ2L579</accession>
<dbReference type="InterPro" id="IPR003961">
    <property type="entry name" value="FN3_dom"/>
</dbReference>
<protein>
    <submittedName>
        <fullName evidence="4">Fibronectin type III domain-containing protein</fullName>
    </submittedName>
</protein>
<dbReference type="SUPFAM" id="SSF49265">
    <property type="entry name" value="Fibronectin type III"/>
    <property type="match status" value="1"/>
</dbReference>
<dbReference type="RefSeq" id="WP_394835146.1">
    <property type="nucleotide sequence ID" value="NZ_CP089929.1"/>
</dbReference>
<feature type="chain" id="PRO_5045191816" evidence="3">
    <location>
        <begin position="31"/>
        <end position="406"/>
    </location>
</feature>
<proteinExistence type="predicted"/>
<keyword evidence="5" id="KW-1185">Reference proteome</keyword>
<evidence type="ECO:0000256" key="3">
    <source>
        <dbReference type="SAM" id="SignalP"/>
    </source>
</evidence>
<dbReference type="Gene3D" id="2.60.40.10">
    <property type="entry name" value="Immunoglobulins"/>
    <property type="match status" value="1"/>
</dbReference>
<dbReference type="InterPro" id="IPR036116">
    <property type="entry name" value="FN3_sf"/>
</dbReference>
<keyword evidence="2" id="KW-0812">Transmembrane</keyword>
<evidence type="ECO:0000256" key="2">
    <source>
        <dbReference type="SAM" id="Phobius"/>
    </source>
</evidence>
<dbReference type="CDD" id="cd00063">
    <property type="entry name" value="FN3"/>
    <property type="match status" value="1"/>
</dbReference>
<gene>
    <name evidence="4" type="ORF">LVJ94_52470</name>
</gene>
<organism evidence="4 5">
    <name type="scientific">Pendulispora rubella</name>
    <dbReference type="NCBI Taxonomy" id="2741070"/>
    <lineage>
        <taxon>Bacteria</taxon>
        <taxon>Pseudomonadati</taxon>
        <taxon>Myxococcota</taxon>
        <taxon>Myxococcia</taxon>
        <taxon>Myxococcales</taxon>
        <taxon>Sorangiineae</taxon>
        <taxon>Pendulisporaceae</taxon>
        <taxon>Pendulispora</taxon>
    </lineage>
</organism>
<sequence>MPTFFSLLLRTTLAVCLGGFLWSYSGTAHAQSLTLAIAKVDRIKGSGGLPNRPNGLKTTDITRADCVANVIERFSLTVTGTVDSGRNLDVWASTGGDCTQITSRQNGTAGATCWQIAGNQTVRNGTIVVDIPAQTIASQLGNATKQPGVQTGSLDTCSSQPTVGASAINVYFLYGVPGNNSDSNVQQAINWDTKGPAGPTNVTAGDGDRVIVMKWSPQSSSGSDISGYTVYCAPKDGLDAAPPPVDAGDAGTHPECQDGGFTDGGVDDAGNPIPGQPIDGGCTQVPNVPDGGQPSDCPSPGLDAPIVRSVGSSVSDGTTVDGLTNGVEYACAVAAYDKGRNPGELSKAACAMPGPVKDFFWRYREAGGPAGGCALEGAPLTDGVMIGGATAAVLALVRRRRKGKRS</sequence>
<keyword evidence="3" id="KW-0732">Signal</keyword>
<feature type="transmembrane region" description="Helical" evidence="2">
    <location>
        <begin position="378"/>
        <end position="397"/>
    </location>
</feature>
<name>A0ABZ2L579_9BACT</name>
<dbReference type="InterPro" id="IPR013783">
    <property type="entry name" value="Ig-like_fold"/>
</dbReference>
<evidence type="ECO:0000313" key="5">
    <source>
        <dbReference type="Proteomes" id="UP001374803"/>
    </source>
</evidence>
<reference evidence="4" key="1">
    <citation type="submission" date="2021-12" db="EMBL/GenBank/DDBJ databases">
        <title>Discovery of the Pendulisporaceae a myxobacterial family with distinct sporulation behavior and unique specialized metabolism.</title>
        <authorList>
            <person name="Garcia R."/>
            <person name="Popoff A."/>
            <person name="Bader C.D."/>
            <person name="Loehr J."/>
            <person name="Walesch S."/>
            <person name="Walt C."/>
            <person name="Boldt J."/>
            <person name="Bunk B."/>
            <person name="Haeckl F.J.F.P.J."/>
            <person name="Gunesch A.P."/>
            <person name="Birkelbach J."/>
            <person name="Nuebel U."/>
            <person name="Pietschmann T."/>
            <person name="Bach T."/>
            <person name="Mueller R."/>
        </authorList>
    </citation>
    <scope>NUCLEOTIDE SEQUENCE</scope>
    <source>
        <strain evidence="4">MSr11367</strain>
    </source>
</reference>
<evidence type="ECO:0000313" key="4">
    <source>
        <dbReference type="EMBL" id="WXB05500.1"/>
    </source>
</evidence>
<feature type="signal peptide" evidence="3">
    <location>
        <begin position="1"/>
        <end position="30"/>
    </location>
</feature>
<evidence type="ECO:0000256" key="1">
    <source>
        <dbReference type="SAM" id="MobiDB-lite"/>
    </source>
</evidence>
<keyword evidence="2" id="KW-0472">Membrane</keyword>
<dbReference type="Proteomes" id="UP001374803">
    <property type="component" value="Chromosome"/>
</dbReference>
<feature type="region of interest" description="Disordered" evidence="1">
    <location>
        <begin position="280"/>
        <end position="301"/>
    </location>
</feature>
<dbReference type="EMBL" id="CP089983">
    <property type="protein sequence ID" value="WXB05500.1"/>
    <property type="molecule type" value="Genomic_DNA"/>
</dbReference>